<dbReference type="InterPro" id="IPR011990">
    <property type="entry name" value="TPR-like_helical_dom_sf"/>
</dbReference>
<dbReference type="EMBL" id="MK072393">
    <property type="protein sequence ID" value="AYV83772.1"/>
    <property type="molecule type" value="Genomic_DNA"/>
</dbReference>
<dbReference type="PANTHER" id="PTHR11102">
    <property type="entry name" value="SEL-1-LIKE PROTEIN"/>
    <property type="match status" value="1"/>
</dbReference>
<dbReference type="InterPro" id="IPR050767">
    <property type="entry name" value="Sel1_AlgK"/>
</dbReference>
<dbReference type="SUPFAM" id="SSF81901">
    <property type="entry name" value="HCP-like"/>
    <property type="match status" value="1"/>
</dbReference>
<sequence>MVENLGTLVGVNILLVIAGDGDEVRELRRIMNGSSLEEDVRRKLFEYFMGCVGEKGMGYVEYFIGKMCMSGFGTEKNSVEELKWFRLSAEKGNSFGQYALGEIYFLGSSELERNYDEAVRLFRLSAGQKNCLGYNALGRMCVDGVGVGRDYSEALKWFGFSVLNGDSAGELSLARMCEEGLGMAEKDHLRAIELYRSAGMKGNDEALRILRIF</sequence>
<dbReference type="SMART" id="SM00671">
    <property type="entry name" value="SEL1"/>
    <property type="match status" value="4"/>
</dbReference>
<accession>A0A3G5A9L9</accession>
<gene>
    <name evidence="1" type="ORF">Hyperionvirus11_45</name>
</gene>
<reference evidence="1" key="1">
    <citation type="submission" date="2018-10" db="EMBL/GenBank/DDBJ databases">
        <title>Hidden diversity of soil giant viruses.</title>
        <authorList>
            <person name="Schulz F."/>
            <person name="Alteio L."/>
            <person name="Goudeau D."/>
            <person name="Ryan E.M."/>
            <person name="Malmstrom R.R."/>
            <person name="Blanchard J."/>
            <person name="Woyke T."/>
        </authorList>
    </citation>
    <scope>NUCLEOTIDE SEQUENCE</scope>
    <source>
        <strain evidence="1">HYV1</strain>
    </source>
</reference>
<protein>
    <recommendedName>
        <fullName evidence="2">Sel1 repeat family protein</fullName>
    </recommendedName>
</protein>
<dbReference type="InterPro" id="IPR006597">
    <property type="entry name" value="Sel1-like"/>
</dbReference>
<name>A0A3G5A9L9_9VIRU</name>
<dbReference type="Pfam" id="PF08238">
    <property type="entry name" value="Sel1"/>
    <property type="match status" value="4"/>
</dbReference>
<dbReference type="Gene3D" id="1.25.40.10">
    <property type="entry name" value="Tetratricopeptide repeat domain"/>
    <property type="match status" value="1"/>
</dbReference>
<dbReference type="PANTHER" id="PTHR11102:SF160">
    <property type="entry name" value="ERAD-ASSOCIATED E3 UBIQUITIN-PROTEIN LIGASE COMPONENT HRD3"/>
    <property type="match status" value="1"/>
</dbReference>
<evidence type="ECO:0000313" key="1">
    <source>
        <dbReference type="EMBL" id="AYV83772.1"/>
    </source>
</evidence>
<evidence type="ECO:0008006" key="2">
    <source>
        <dbReference type="Google" id="ProtNLM"/>
    </source>
</evidence>
<proteinExistence type="predicted"/>
<organism evidence="1">
    <name type="scientific">Hyperionvirus sp</name>
    <dbReference type="NCBI Taxonomy" id="2487770"/>
    <lineage>
        <taxon>Viruses</taxon>
        <taxon>Varidnaviria</taxon>
        <taxon>Bamfordvirae</taxon>
        <taxon>Nucleocytoviricota</taxon>
        <taxon>Megaviricetes</taxon>
        <taxon>Imitervirales</taxon>
        <taxon>Mimiviridae</taxon>
        <taxon>Klosneuvirinae</taxon>
    </lineage>
</organism>